<name>A0A3Q0J5T5_DIACI</name>
<evidence type="ECO:0000313" key="1">
    <source>
        <dbReference type="Proteomes" id="UP000079169"/>
    </source>
</evidence>
<sequence>MWELAQTATTCYLKLCICNVRCEKSLMPVRQNRHQMEPHRSHLPDTPDSHNYSCKTERKSLASCFQIHVCPSLIRWEITYARGRK</sequence>
<dbReference type="GeneID" id="113469073"/>
<evidence type="ECO:0000313" key="2">
    <source>
        <dbReference type="RefSeq" id="XP_026682308.1"/>
    </source>
</evidence>
<dbReference type="Proteomes" id="UP000079169">
    <property type="component" value="Unplaced"/>
</dbReference>
<dbReference type="AlphaFoldDB" id="A0A3Q0J5T5"/>
<protein>
    <submittedName>
        <fullName evidence="2">Uncharacterized protein LOC113469073 isoform X2</fullName>
    </submittedName>
</protein>
<organism evidence="1 2">
    <name type="scientific">Diaphorina citri</name>
    <name type="common">Asian citrus psyllid</name>
    <dbReference type="NCBI Taxonomy" id="121845"/>
    <lineage>
        <taxon>Eukaryota</taxon>
        <taxon>Metazoa</taxon>
        <taxon>Ecdysozoa</taxon>
        <taxon>Arthropoda</taxon>
        <taxon>Hexapoda</taxon>
        <taxon>Insecta</taxon>
        <taxon>Pterygota</taxon>
        <taxon>Neoptera</taxon>
        <taxon>Paraneoptera</taxon>
        <taxon>Hemiptera</taxon>
        <taxon>Sternorrhyncha</taxon>
        <taxon>Psylloidea</taxon>
        <taxon>Psyllidae</taxon>
        <taxon>Diaphorininae</taxon>
        <taxon>Diaphorina</taxon>
    </lineage>
</organism>
<keyword evidence="1" id="KW-1185">Reference proteome</keyword>
<dbReference type="RefSeq" id="XP_026682308.1">
    <property type="nucleotide sequence ID" value="XM_026826507.1"/>
</dbReference>
<accession>A0A3Q0J5T5</accession>
<reference evidence="2" key="1">
    <citation type="submission" date="2025-08" db="UniProtKB">
        <authorList>
            <consortium name="RefSeq"/>
        </authorList>
    </citation>
    <scope>IDENTIFICATION</scope>
</reference>
<proteinExistence type="predicted"/>
<gene>
    <name evidence="2" type="primary">LOC113469073</name>
</gene>